<feature type="non-terminal residue" evidence="2">
    <location>
        <position position="1"/>
    </location>
</feature>
<sequence>NIEKSVRKKQDKDTQVQQNKRQKAIKTSVTDHCTRENYIMDWDRTKIINTKQQKYKRWIEEVIEIRRCGRTTMNRNDGVYTFDHAWDCVIGKEDTGSSGLPAARG</sequence>
<feature type="compositionally biased region" description="Polar residues" evidence="1">
    <location>
        <begin position="15"/>
        <end position="24"/>
    </location>
</feature>
<dbReference type="AlphaFoldDB" id="A0A1A7WL50"/>
<gene>
    <name evidence="2" type="primary">Nfu_g_1_025207</name>
</gene>
<reference evidence="2" key="1">
    <citation type="submission" date="2016-05" db="EMBL/GenBank/DDBJ databases">
        <authorList>
            <person name="Lavstsen T."/>
            <person name="Jespersen J.S."/>
        </authorList>
    </citation>
    <scope>NUCLEOTIDE SEQUENCE</scope>
    <source>
        <tissue evidence="2">Brain</tissue>
    </source>
</reference>
<feature type="region of interest" description="Disordered" evidence="1">
    <location>
        <begin position="1"/>
        <end position="24"/>
    </location>
</feature>
<feature type="compositionally biased region" description="Basic and acidic residues" evidence="1">
    <location>
        <begin position="1"/>
        <end position="14"/>
    </location>
</feature>
<dbReference type="EMBL" id="HADW01005297">
    <property type="protein sequence ID" value="SBP06697.1"/>
    <property type="molecule type" value="Transcribed_RNA"/>
</dbReference>
<proteinExistence type="predicted"/>
<evidence type="ECO:0000313" key="2">
    <source>
        <dbReference type="EMBL" id="SBP06697.1"/>
    </source>
</evidence>
<organism evidence="2">
    <name type="scientific">Iconisemion striatum</name>
    <dbReference type="NCBI Taxonomy" id="60296"/>
    <lineage>
        <taxon>Eukaryota</taxon>
        <taxon>Metazoa</taxon>
        <taxon>Chordata</taxon>
        <taxon>Craniata</taxon>
        <taxon>Vertebrata</taxon>
        <taxon>Euteleostomi</taxon>
        <taxon>Actinopterygii</taxon>
        <taxon>Neopterygii</taxon>
        <taxon>Teleostei</taxon>
        <taxon>Neoteleostei</taxon>
        <taxon>Acanthomorphata</taxon>
        <taxon>Ovalentaria</taxon>
        <taxon>Atherinomorphae</taxon>
        <taxon>Cyprinodontiformes</taxon>
        <taxon>Nothobranchiidae</taxon>
        <taxon>Iconisemion</taxon>
    </lineage>
</organism>
<reference evidence="2" key="2">
    <citation type="submission" date="2016-06" db="EMBL/GenBank/DDBJ databases">
        <title>The genome of a short-lived fish provides insights into sex chromosome evolution and the genetic control of aging.</title>
        <authorList>
            <person name="Reichwald K."/>
            <person name="Felder M."/>
            <person name="Petzold A."/>
            <person name="Koch P."/>
            <person name="Groth M."/>
            <person name="Platzer M."/>
        </authorList>
    </citation>
    <scope>NUCLEOTIDE SEQUENCE</scope>
    <source>
        <tissue evidence="2">Brain</tissue>
    </source>
</reference>
<accession>A0A1A7WL50</accession>
<name>A0A1A7WL50_9TELE</name>
<evidence type="ECO:0000256" key="1">
    <source>
        <dbReference type="SAM" id="MobiDB-lite"/>
    </source>
</evidence>
<protein>
    <submittedName>
        <fullName evidence="2">Uncharacterized protein</fullName>
    </submittedName>
</protein>